<feature type="site" description="Interacts with tRNA" evidence="9">
    <location>
        <position position="182"/>
    </location>
</feature>
<keyword evidence="15" id="KW-1185">Reference proteome</keyword>
<dbReference type="PANTHER" id="PTHR42907">
    <property type="entry name" value="FMN-LINKED OXIDOREDUCTASES SUPERFAMILY PROTEIN"/>
    <property type="match status" value="1"/>
</dbReference>
<dbReference type="GO" id="GO:0000049">
    <property type="term" value="F:tRNA binding"/>
    <property type="evidence" value="ECO:0007669"/>
    <property type="project" value="UniProtKB-UniRule"/>
</dbReference>
<evidence type="ECO:0000256" key="11">
    <source>
        <dbReference type="PIRSR" id="PIRSR006621-1"/>
    </source>
</evidence>
<proteinExistence type="inferred from homology"/>
<dbReference type="InterPro" id="IPR001269">
    <property type="entry name" value="DUS_fam"/>
</dbReference>
<evidence type="ECO:0000256" key="7">
    <source>
        <dbReference type="ARBA" id="ARBA00022884"/>
    </source>
</evidence>
<dbReference type="GO" id="GO:0010181">
    <property type="term" value="F:FMN binding"/>
    <property type="evidence" value="ECO:0007669"/>
    <property type="project" value="UniProtKB-UniRule"/>
</dbReference>
<evidence type="ECO:0000256" key="5">
    <source>
        <dbReference type="ARBA" id="ARBA00022694"/>
    </source>
</evidence>
<feature type="active site" description="Proton donor" evidence="9 11">
    <location>
        <position position="96"/>
    </location>
</feature>
<organism evidence="14 15">
    <name type="scientific">Sulfurivirga caldicuralii</name>
    <dbReference type="NCBI Taxonomy" id="364032"/>
    <lineage>
        <taxon>Bacteria</taxon>
        <taxon>Pseudomonadati</taxon>
        <taxon>Pseudomonadota</taxon>
        <taxon>Gammaproteobacteria</taxon>
        <taxon>Thiotrichales</taxon>
        <taxon>Piscirickettsiaceae</taxon>
        <taxon>Sulfurivirga</taxon>
    </lineage>
</organism>
<comment type="similarity">
    <text evidence="10">Belongs to the dus family.</text>
</comment>
<dbReference type="HAMAP" id="MF_02041">
    <property type="entry name" value="DusA_subfam"/>
    <property type="match status" value="1"/>
</dbReference>
<feature type="binding site" evidence="9 12">
    <location>
        <begin position="207"/>
        <end position="209"/>
    </location>
    <ligand>
        <name>FMN</name>
        <dbReference type="ChEBI" id="CHEBI:58210"/>
    </ligand>
</feature>
<keyword evidence="12" id="KW-0547">Nucleotide-binding</keyword>
<feature type="binding site" evidence="9 12">
    <location>
        <position position="135"/>
    </location>
    <ligand>
        <name>FMN</name>
        <dbReference type="ChEBI" id="CHEBI:58210"/>
    </ligand>
</feature>
<protein>
    <recommendedName>
        <fullName evidence="9">tRNA-dihydrouridine(20/20a) synthase</fullName>
        <ecNumber evidence="9">1.3.1.91</ecNumber>
    </recommendedName>
    <alternativeName>
        <fullName evidence="9">U20-specific dihydrouridine synthase</fullName>
        <shortName evidence="9">U20-specific Dus</shortName>
    </alternativeName>
    <alternativeName>
        <fullName evidence="9">tRNA-dihydrouridine synthase A</fullName>
    </alternativeName>
</protein>
<dbReference type="CDD" id="cd02801">
    <property type="entry name" value="DUS_like_FMN"/>
    <property type="match status" value="1"/>
</dbReference>
<keyword evidence="5 9" id="KW-0819">tRNA processing</keyword>
<accession>A0A1N6FA66</accession>
<keyword evidence="6 9" id="KW-0521">NADP</keyword>
<dbReference type="Gene3D" id="3.20.20.70">
    <property type="entry name" value="Aldolase class I"/>
    <property type="match status" value="1"/>
</dbReference>
<dbReference type="SUPFAM" id="SSF51395">
    <property type="entry name" value="FMN-linked oxidoreductases"/>
    <property type="match status" value="1"/>
</dbReference>
<dbReference type="PANTHER" id="PTHR42907:SF1">
    <property type="entry name" value="FMN-LINKED OXIDOREDUCTASES SUPERFAMILY PROTEIN"/>
    <property type="match status" value="1"/>
</dbReference>
<dbReference type="InterPro" id="IPR004653">
    <property type="entry name" value="DusA"/>
</dbReference>
<comment type="catalytic activity">
    <reaction evidence="9">
        <text>5,6-dihydrouridine(20a) in tRNA + NADP(+) = uridine(20a) in tRNA + NADPH + H(+)</text>
        <dbReference type="Rhea" id="RHEA:53344"/>
        <dbReference type="Rhea" id="RHEA-COMP:13535"/>
        <dbReference type="Rhea" id="RHEA-COMP:13536"/>
        <dbReference type="ChEBI" id="CHEBI:15378"/>
        <dbReference type="ChEBI" id="CHEBI:57783"/>
        <dbReference type="ChEBI" id="CHEBI:58349"/>
        <dbReference type="ChEBI" id="CHEBI:65315"/>
        <dbReference type="ChEBI" id="CHEBI:74443"/>
    </reaction>
</comment>
<evidence type="ECO:0000259" key="13">
    <source>
        <dbReference type="Pfam" id="PF01207"/>
    </source>
</evidence>
<dbReference type="InterPro" id="IPR018517">
    <property type="entry name" value="tRNA_hU_synthase_CS"/>
</dbReference>
<comment type="catalytic activity">
    <reaction evidence="9">
        <text>5,6-dihydrouridine(20) in tRNA + NAD(+) = uridine(20) in tRNA + NADH + H(+)</text>
        <dbReference type="Rhea" id="RHEA:53340"/>
        <dbReference type="Rhea" id="RHEA-COMP:13533"/>
        <dbReference type="Rhea" id="RHEA-COMP:13534"/>
        <dbReference type="ChEBI" id="CHEBI:15378"/>
        <dbReference type="ChEBI" id="CHEBI:57540"/>
        <dbReference type="ChEBI" id="CHEBI:57945"/>
        <dbReference type="ChEBI" id="CHEBI:65315"/>
        <dbReference type="ChEBI" id="CHEBI:74443"/>
        <dbReference type="EC" id="1.3.1.91"/>
    </reaction>
</comment>
<keyword evidence="3 9" id="KW-0285">Flavoprotein</keyword>
<dbReference type="PIRSF" id="PIRSF006621">
    <property type="entry name" value="Dus"/>
    <property type="match status" value="1"/>
</dbReference>
<gene>
    <name evidence="9" type="primary">dusA</name>
    <name evidence="14" type="ORF">SAMN05443662_0994</name>
</gene>
<dbReference type="InterPro" id="IPR013785">
    <property type="entry name" value="Aldolase_TIM"/>
</dbReference>
<dbReference type="NCBIfam" id="TIGR00742">
    <property type="entry name" value="yjbN"/>
    <property type="match status" value="1"/>
</dbReference>
<feature type="site" description="Interacts with tRNA; defines subfamily-specific binding signature" evidence="9">
    <location>
        <position position="179"/>
    </location>
</feature>
<dbReference type="STRING" id="364032.SAMN05443662_0994"/>
<evidence type="ECO:0000256" key="12">
    <source>
        <dbReference type="PIRSR" id="PIRSR006621-2"/>
    </source>
</evidence>
<evidence type="ECO:0000256" key="8">
    <source>
        <dbReference type="ARBA" id="ARBA00023002"/>
    </source>
</evidence>
<comment type="cofactor">
    <cofactor evidence="1 9 10 12">
        <name>FMN</name>
        <dbReference type="ChEBI" id="CHEBI:58210"/>
    </cofactor>
</comment>
<evidence type="ECO:0000256" key="4">
    <source>
        <dbReference type="ARBA" id="ARBA00022643"/>
    </source>
</evidence>
<dbReference type="OrthoDB" id="9783413at2"/>
<keyword evidence="8 9" id="KW-0560">Oxidoreductase</keyword>
<evidence type="ECO:0000313" key="15">
    <source>
        <dbReference type="Proteomes" id="UP000198461"/>
    </source>
</evidence>
<comment type="catalytic activity">
    <reaction evidence="9">
        <text>5,6-dihydrouridine(20) in tRNA + NADP(+) = uridine(20) in tRNA + NADPH + H(+)</text>
        <dbReference type="Rhea" id="RHEA:53336"/>
        <dbReference type="Rhea" id="RHEA-COMP:13533"/>
        <dbReference type="Rhea" id="RHEA-COMP:13534"/>
        <dbReference type="ChEBI" id="CHEBI:15378"/>
        <dbReference type="ChEBI" id="CHEBI:57783"/>
        <dbReference type="ChEBI" id="CHEBI:58349"/>
        <dbReference type="ChEBI" id="CHEBI:65315"/>
        <dbReference type="ChEBI" id="CHEBI:74443"/>
        <dbReference type="EC" id="1.3.1.91"/>
    </reaction>
</comment>
<dbReference type="RefSeq" id="WP_074201267.1">
    <property type="nucleotide sequence ID" value="NZ_FSRE01000002.1"/>
</dbReference>
<dbReference type="GO" id="GO:0102264">
    <property type="term" value="F:tRNA-dihydrouridine20 synthase activity"/>
    <property type="evidence" value="ECO:0007669"/>
    <property type="project" value="UniProtKB-EC"/>
</dbReference>
<reference evidence="14 15" key="1">
    <citation type="submission" date="2016-11" db="EMBL/GenBank/DDBJ databases">
        <authorList>
            <person name="Jaros S."/>
            <person name="Januszkiewicz K."/>
            <person name="Wedrychowicz H."/>
        </authorList>
    </citation>
    <scope>NUCLEOTIDE SEQUENCE [LARGE SCALE GENOMIC DNA]</scope>
    <source>
        <strain evidence="14 15">DSM 17737</strain>
    </source>
</reference>
<dbReference type="AlphaFoldDB" id="A0A1N6FA66"/>
<dbReference type="GO" id="GO:0102266">
    <property type="term" value="F:tRNA-dihydrouridine20a synthase activity"/>
    <property type="evidence" value="ECO:0007669"/>
    <property type="project" value="RHEA"/>
</dbReference>
<evidence type="ECO:0000256" key="9">
    <source>
        <dbReference type="HAMAP-Rule" id="MF_02041"/>
    </source>
</evidence>
<feature type="binding site" evidence="9 12">
    <location>
        <position position="66"/>
    </location>
    <ligand>
        <name>FMN</name>
        <dbReference type="ChEBI" id="CHEBI:58210"/>
    </ligand>
</feature>
<evidence type="ECO:0000256" key="6">
    <source>
        <dbReference type="ARBA" id="ARBA00022857"/>
    </source>
</evidence>
<dbReference type="Gene3D" id="1.20.120.1460">
    <property type="match status" value="1"/>
</dbReference>
<comment type="function">
    <text evidence="9">Catalyzes the synthesis of 5,6-dihydrouridine (D), a modified base found in the D-loop of most tRNAs, via the reduction of the C5-C6 double bond in target uridines. Specifically modifies U20 and U20a in tRNAs.</text>
</comment>
<comment type="catalytic activity">
    <reaction evidence="9">
        <text>5,6-dihydrouridine(20a) in tRNA + NAD(+) = uridine(20a) in tRNA + NADH + H(+)</text>
        <dbReference type="Rhea" id="RHEA:53348"/>
        <dbReference type="Rhea" id="RHEA-COMP:13535"/>
        <dbReference type="Rhea" id="RHEA-COMP:13536"/>
        <dbReference type="ChEBI" id="CHEBI:15378"/>
        <dbReference type="ChEBI" id="CHEBI:57540"/>
        <dbReference type="ChEBI" id="CHEBI:57945"/>
        <dbReference type="ChEBI" id="CHEBI:65315"/>
        <dbReference type="ChEBI" id="CHEBI:74443"/>
    </reaction>
</comment>
<dbReference type="Pfam" id="PF01207">
    <property type="entry name" value="Dus"/>
    <property type="match status" value="1"/>
</dbReference>
<dbReference type="GO" id="GO:0050660">
    <property type="term" value="F:flavin adenine dinucleotide binding"/>
    <property type="evidence" value="ECO:0007669"/>
    <property type="project" value="InterPro"/>
</dbReference>
<keyword evidence="7 9" id="KW-0694">RNA-binding</keyword>
<feature type="site" description="Interacts with tRNA; defines subfamily-specific binding signature" evidence="9">
    <location>
        <position position="305"/>
    </location>
</feature>
<dbReference type="EC" id="1.3.1.91" evidence="9"/>
<evidence type="ECO:0000256" key="10">
    <source>
        <dbReference type="PIRNR" id="PIRNR006621"/>
    </source>
</evidence>
<name>A0A1N6FA66_9GAMM</name>
<keyword evidence="4 9" id="KW-0288">FMN</keyword>
<feature type="binding site" evidence="9">
    <location>
        <begin position="13"/>
        <end position="15"/>
    </location>
    <ligand>
        <name>FMN</name>
        <dbReference type="ChEBI" id="CHEBI:58210"/>
    </ligand>
</feature>
<evidence type="ECO:0000256" key="3">
    <source>
        <dbReference type="ARBA" id="ARBA00022630"/>
    </source>
</evidence>
<dbReference type="EMBL" id="FSRE01000002">
    <property type="protein sequence ID" value="SIN92178.1"/>
    <property type="molecule type" value="Genomic_DNA"/>
</dbReference>
<dbReference type="PROSITE" id="PS01136">
    <property type="entry name" value="UPF0034"/>
    <property type="match status" value="1"/>
</dbReference>
<feature type="site" description="Interacts with tRNA; defines subfamily-specific binding signature" evidence="9">
    <location>
        <position position="302"/>
    </location>
</feature>
<dbReference type="Proteomes" id="UP000198461">
    <property type="component" value="Unassembled WGS sequence"/>
</dbReference>
<dbReference type="InterPro" id="IPR035587">
    <property type="entry name" value="DUS-like_FMN-bd"/>
</dbReference>
<keyword evidence="2 9" id="KW-0820">tRNA-binding</keyword>
<feature type="binding site" evidence="9 12">
    <location>
        <begin position="236"/>
        <end position="237"/>
    </location>
    <ligand>
        <name>FMN</name>
        <dbReference type="ChEBI" id="CHEBI:58210"/>
    </ligand>
</feature>
<feature type="binding site" evidence="9 12">
    <location>
        <position position="167"/>
    </location>
    <ligand>
        <name>FMN</name>
        <dbReference type="ChEBI" id="CHEBI:58210"/>
    </ligand>
</feature>
<sequence length="344" mass="38734">MTSTPNPRFSVAPMLDWTDRHCRYFYRRMTRHALLYTEMVTTGALIHGGNPERFLGHEDDMPVVLQLGGSAPDELAQCARMGESWGYQAINLNVGCPSDRVQNNMIGACLMAHPRLVAEGVHAMKGAVSIPVTVKTRIGIDEMESYQAFEDFCAAQIEAGCDGLIVHARKAWLQGLSPKENREIPPLRHEWVYRLKKAFPDTEIVLNGGIQTLDEADEKLRPQKVGDPPLDGVMLGRAVYENPWMLANVDRRFYGGENPIQGRFAVVEVMRDYTERHIAQGGRLHHVIRHMLGLFKGYPGGRKWRQILSQQGHRADAGWSVVETALEAVRAEIRRAEERDRAVS</sequence>
<feature type="domain" description="DUS-like FMN-binding" evidence="13">
    <location>
        <begin position="11"/>
        <end position="327"/>
    </location>
</feature>
<evidence type="ECO:0000256" key="1">
    <source>
        <dbReference type="ARBA" id="ARBA00001917"/>
    </source>
</evidence>
<comment type="similarity">
    <text evidence="9">Belongs to the Dus family. DusA subfamily.</text>
</comment>
<dbReference type="NCBIfam" id="NF008774">
    <property type="entry name" value="PRK11815.1"/>
    <property type="match status" value="1"/>
</dbReference>
<evidence type="ECO:0000313" key="14">
    <source>
        <dbReference type="EMBL" id="SIN92178.1"/>
    </source>
</evidence>
<feature type="site" description="Interacts with tRNA" evidence="9">
    <location>
        <position position="93"/>
    </location>
</feature>
<evidence type="ECO:0000256" key="2">
    <source>
        <dbReference type="ARBA" id="ARBA00022555"/>
    </source>
</evidence>